<comment type="caution">
    <text evidence="3">The sequence shown here is derived from an EMBL/GenBank/DDBJ whole genome shotgun (WGS) entry which is preliminary data.</text>
</comment>
<feature type="region of interest" description="Disordered" evidence="1">
    <location>
        <begin position="77"/>
        <end position="157"/>
    </location>
</feature>
<gene>
    <name evidence="3" type="ORF">DWB68_14515</name>
</gene>
<feature type="transmembrane region" description="Helical" evidence="2">
    <location>
        <begin position="18"/>
        <end position="39"/>
    </location>
</feature>
<feature type="transmembrane region" description="Helical" evidence="2">
    <location>
        <begin position="51"/>
        <end position="72"/>
    </location>
</feature>
<reference evidence="3 4" key="1">
    <citation type="submission" date="2018-07" db="EMBL/GenBank/DDBJ databases">
        <title>Arthrobacter sp. nov., isolated from raw cow's milk with high bacterial count.</title>
        <authorList>
            <person name="Hahne J."/>
            <person name="Isele D."/>
            <person name="Lipski A."/>
        </authorList>
    </citation>
    <scope>NUCLEOTIDE SEQUENCE [LARGE SCALE GENOMIC DNA]</scope>
    <source>
        <strain evidence="3 4">JZ R-35</strain>
    </source>
</reference>
<feature type="compositionally biased region" description="Basic and acidic residues" evidence="1">
    <location>
        <begin position="98"/>
        <end position="107"/>
    </location>
</feature>
<evidence type="ECO:0000256" key="2">
    <source>
        <dbReference type="SAM" id="Phobius"/>
    </source>
</evidence>
<dbReference type="RefSeq" id="WP_119425838.1">
    <property type="nucleotide sequence ID" value="NZ_QQXK01000037.1"/>
</dbReference>
<keyword evidence="2" id="KW-1133">Transmembrane helix</keyword>
<protein>
    <submittedName>
        <fullName evidence="3">Uncharacterized protein</fullName>
    </submittedName>
</protein>
<evidence type="ECO:0000313" key="4">
    <source>
        <dbReference type="Proteomes" id="UP000265419"/>
    </source>
</evidence>
<name>A0A399J6K3_9MICC</name>
<keyword evidence="2" id="KW-0472">Membrane</keyword>
<keyword evidence="4" id="KW-1185">Reference proteome</keyword>
<dbReference type="EMBL" id="QQXK01000037">
    <property type="protein sequence ID" value="RII41103.1"/>
    <property type="molecule type" value="Genomic_DNA"/>
</dbReference>
<feature type="compositionally biased region" description="Low complexity" evidence="1">
    <location>
        <begin position="113"/>
        <end position="147"/>
    </location>
</feature>
<keyword evidence="2" id="KW-0812">Transmembrane</keyword>
<accession>A0A399J6K3</accession>
<evidence type="ECO:0000256" key="1">
    <source>
        <dbReference type="SAM" id="MobiDB-lite"/>
    </source>
</evidence>
<dbReference type="AlphaFoldDB" id="A0A399J6K3"/>
<dbReference type="Proteomes" id="UP000265419">
    <property type="component" value="Unassembled WGS sequence"/>
</dbReference>
<proteinExistence type="predicted"/>
<evidence type="ECO:0000313" key="3">
    <source>
        <dbReference type="EMBL" id="RII41103.1"/>
    </source>
</evidence>
<organism evidence="3 4">
    <name type="scientific">Galactobacter valiniphilus</name>
    <dbReference type="NCBI Taxonomy" id="2676122"/>
    <lineage>
        <taxon>Bacteria</taxon>
        <taxon>Bacillati</taxon>
        <taxon>Actinomycetota</taxon>
        <taxon>Actinomycetes</taxon>
        <taxon>Micrococcales</taxon>
        <taxon>Micrococcaceae</taxon>
        <taxon>Galactobacter</taxon>
    </lineage>
</organism>
<sequence length="157" mass="16101">MAQQNTPQRGWQQSIRPALIISLIMGVVAGVVVSVASVGGTRNGLNLQLGGIAFLIAFVVGLLVISLLMMVVKENPSELGRGSGVQRSSERSDEDLERLEAAERGEGQPEPVADPAAASAEALDDAAGSAQAPDVAAADTADKPQAAETQGEEQAKA</sequence>